<dbReference type="GeneID" id="70290469"/>
<reference evidence="3" key="1">
    <citation type="journal article" date="2021" name="IMA Fungus">
        <title>Genomic characterization of three marine fungi, including Emericellopsis atlantica sp. nov. with signatures of a generalist lifestyle and marine biomass degradation.</title>
        <authorList>
            <person name="Hagestad O.C."/>
            <person name="Hou L."/>
            <person name="Andersen J.H."/>
            <person name="Hansen E.H."/>
            <person name="Altermark B."/>
            <person name="Li C."/>
            <person name="Kuhnert E."/>
            <person name="Cox R.J."/>
            <person name="Crous P.W."/>
            <person name="Spatafora J.W."/>
            <person name="Lail K."/>
            <person name="Amirebrahimi M."/>
            <person name="Lipzen A."/>
            <person name="Pangilinan J."/>
            <person name="Andreopoulos W."/>
            <person name="Hayes R.D."/>
            <person name="Ng V."/>
            <person name="Grigoriev I.V."/>
            <person name="Jackson S.A."/>
            <person name="Sutton T.D.S."/>
            <person name="Dobson A.D.W."/>
            <person name="Rama T."/>
        </authorList>
    </citation>
    <scope>NUCLEOTIDE SEQUENCE</scope>
    <source>
        <strain evidence="3">TS7</strain>
    </source>
</reference>
<dbReference type="AlphaFoldDB" id="A0A9P7ZU50"/>
<feature type="region of interest" description="Disordered" evidence="1">
    <location>
        <begin position="270"/>
        <end position="353"/>
    </location>
</feature>
<feature type="compositionally biased region" description="Low complexity" evidence="1">
    <location>
        <begin position="194"/>
        <end position="214"/>
    </location>
</feature>
<name>A0A9P7ZU50_9HYPO</name>
<keyword evidence="2" id="KW-0732">Signal</keyword>
<dbReference type="RefSeq" id="XP_046121644.1">
    <property type="nucleotide sequence ID" value="XM_046259566.1"/>
</dbReference>
<feature type="compositionally biased region" description="Acidic residues" evidence="1">
    <location>
        <begin position="289"/>
        <end position="319"/>
    </location>
</feature>
<sequence>MKASIAALGLAATLANATAFRPEHWHYRRDNSTLPSDAQTTLTVIATEVHTVTSCAPTVTNCPANPTDIEELPETDKTTYIETITRDITTTVCPVSEAPAISSSIIESATKTGAIPTDGDNVPATGAASEALPVATTTAPVSLTTQTSEVVEDQTMTITHGSGDVETTVVHTTYQTTVTVPCSVTPGEEESSASEESTTTTTATTTNTVTLTVEPPAATDSESSPEGGSGGIPSDTEGDNSEGDSSNDGSCVCPSAVTVTVPASTVYITMGGDESAPTATPTGSVEHETEAEDEDAADGEDDEDVDDDEDEYDECEPDETTTLTATTHIPYPTGNGTGPIVPGPTGFAKRFRF</sequence>
<dbReference type="Proteomes" id="UP000887229">
    <property type="component" value="Unassembled WGS sequence"/>
</dbReference>
<comment type="caution">
    <text evidence="3">The sequence shown here is derived from an EMBL/GenBank/DDBJ whole genome shotgun (WGS) entry which is preliminary data.</text>
</comment>
<gene>
    <name evidence="3" type="ORF">F5Z01DRAFT_411983</name>
</gene>
<evidence type="ECO:0000313" key="4">
    <source>
        <dbReference type="Proteomes" id="UP000887229"/>
    </source>
</evidence>
<protein>
    <submittedName>
        <fullName evidence="3">Uncharacterized protein</fullName>
    </submittedName>
</protein>
<feature type="signal peptide" evidence="2">
    <location>
        <begin position="1"/>
        <end position="19"/>
    </location>
</feature>
<accession>A0A9P7ZU50</accession>
<feature type="compositionally biased region" description="Low complexity" evidence="1">
    <location>
        <begin position="243"/>
        <end position="252"/>
    </location>
</feature>
<dbReference type="OrthoDB" id="3923593at2759"/>
<keyword evidence="4" id="KW-1185">Reference proteome</keyword>
<proteinExistence type="predicted"/>
<evidence type="ECO:0000256" key="1">
    <source>
        <dbReference type="SAM" id="MobiDB-lite"/>
    </source>
</evidence>
<dbReference type="EMBL" id="MU251245">
    <property type="protein sequence ID" value="KAG9257720.1"/>
    <property type="molecule type" value="Genomic_DNA"/>
</dbReference>
<evidence type="ECO:0000256" key="2">
    <source>
        <dbReference type="SAM" id="SignalP"/>
    </source>
</evidence>
<organism evidence="3 4">
    <name type="scientific">Emericellopsis atlantica</name>
    <dbReference type="NCBI Taxonomy" id="2614577"/>
    <lineage>
        <taxon>Eukaryota</taxon>
        <taxon>Fungi</taxon>
        <taxon>Dikarya</taxon>
        <taxon>Ascomycota</taxon>
        <taxon>Pezizomycotina</taxon>
        <taxon>Sordariomycetes</taxon>
        <taxon>Hypocreomycetidae</taxon>
        <taxon>Hypocreales</taxon>
        <taxon>Bionectriaceae</taxon>
        <taxon>Emericellopsis</taxon>
    </lineage>
</organism>
<feature type="chain" id="PRO_5040114146" evidence="2">
    <location>
        <begin position="20"/>
        <end position="353"/>
    </location>
</feature>
<feature type="region of interest" description="Disordered" evidence="1">
    <location>
        <begin position="181"/>
        <end position="252"/>
    </location>
</feature>
<evidence type="ECO:0000313" key="3">
    <source>
        <dbReference type="EMBL" id="KAG9257720.1"/>
    </source>
</evidence>